<gene>
    <name evidence="1" type="ORF">ABVT11_05185</name>
</gene>
<dbReference type="EMBL" id="JBEWLZ010000002">
    <property type="protein sequence ID" value="MET1489208.1"/>
    <property type="molecule type" value="Genomic_DNA"/>
</dbReference>
<dbReference type="GO" id="GO:0032259">
    <property type="term" value="P:methylation"/>
    <property type="evidence" value="ECO:0007669"/>
    <property type="project" value="UniProtKB-KW"/>
</dbReference>
<name>A0ABV2CMR9_9RHOO</name>
<dbReference type="Gene3D" id="3.40.50.150">
    <property type="entry name" value="Vaccinia Virus protein VP39"/>
    <property type="match status" value="1"/>
</dbReference>
<keyword evidence="1" id="KW-0808">Transferase</keyword>
<comment type="caution">
    <text evidence="1">The sequence shown here is derived from an EMBL/GenBank/DDBJ whole genome shotgun (WGS) entry which is preliminary data.</text>
</comment>
<dbReference type="Proteomes" id="UP001548590">
    <property type="component" value="Unassembled WGS sequence"/>
</dbReference>
<protein>
    <submittedName>
        <fullName evidence="1">Class I SAM-dependent methyltransferase</fullName>
        <ecNumber evidence="1">2.1.1.-</ecNumber>
    </submittedName>
</protein>
<reference evidence="1 2" key="1">
    <citation type="submission" date="2024-07" db="EMBL/GenBank/DDBJ databases">
        <title>Uliginosibacterium paludis KCTC:42655.</title>
        <authorList>
            <person name="Kim M.K."/>
        </authorList>
    </citation>
    <scope>NUCLEOTIDE SEQUENCE [LARGE SCALE GENOMIC DNA]</scope>
    <source>
        <strain evidence="1 2">KCTC 42655</strain>
    </source>
</reference>
<dbReference type="CDD" id="cd02440">
    <property type="entry name" value="AdoMet_MTases"/>
    <property type="match status" value="1"/>
</dbReference>
<evidence type="ECO:0000313" key="2">
    <source>
        <dbReference type="Proteomes" id="UP001548590"/>
    </source>
</evidence>
<keyword evidence="2" id="KW-1185">Reference proteome</keyword>
<proteinExistence type="predicted"/>
<dbReference type="EC" id="2.1.1.-" evidence="1"/>
<accession>A0ABV2CMR9</accession>
<sequence>MKLNSGELRYQASINLAERNNSHTLAFEFLQRHAGGRHLRVLEVGCASGYWGAVVRQHGHHVVGVEPEPAAAENASKLLDSVYCGDLDSYFAAHPETCFDAVSFVDVLEHTPDPAAVIRASLKRLSPGGVIIASVPNVTHLAVRAMLLEGRWEYGRTGILDDSHLRFLCKKSIVSLFSSQGLRIDQLEATKMGCVMLSAHYGLKTSVVSRCVAWLLATDCHWSDFQYVLSASPASAAEQTDSLNQCHLGKSGIWAAWCFKFERLFKSLAHGVKVYGRRILNDGC</sequence>
<evidence type="ECO:0000313" key="1">
    <source>
        <dbReference type="EMBL" id="MET1489208.1"/>
    </source>
</evidence>
<dbReference type="Pfam" id="PF13489">
    <property type="entry name" value="Methyltransf_23"/>
    <property type="match status" value="1"/>
</dbReference>
<dbReference type="GO" id="GO:0008168">
    <property type="term" value="F:methyltransferase activity"/>
    <property type="evidence" value="ECO:0007669"/>
    <property type="project" value="UniProtKB-KW"/>
</dbReference>
<dbReference type="RefSeq" id="WP_345924389.1">
    <property type="nucleotide sequence ID" value="NZ_JBDIVF010000001.1"/>
</dbReference>
<keyword evidence="1" id="KW-0489">Methyltransferase</keyword>
<dbReference type="PANTHER" id="PTHR43861">
    <property type="entry name" value="TRANS-ACONITATE 2-METHYLTRANSFERASE-RELATED"/>
    <property type="match status" value="1"/>
</dbReference>
<dbReference type="SUPFAM" id="SSF53335">
    <property type="entry name" value="S-adenosyl-L-methionine-dependent methyltransferases"/>
    <property type="match status" value="1"/>
</dbReference>
<organism evidence="1 2">
    <name type="scientific">Uliginosibacterium paludis</name>
    <dbReference type="NCBI Taxonomy" id="1615952"/>
    <lineage>
        <taxon>Bacteria</taxon>
        <taxon>Pseudomonadati</taxon>
        <taxon>Pseudomonadota</taxon>
        <taxon>Betaproteobacteria</taxon>
        <taxon>Rhodocyclales</taxon>
        <taxon>Zoogloeaceae</taxon>
        <taxon>Uliginosibacterium</taxon>
    </lineage>
</organism>
<dbReference type="InterPro" id="IPR029063">
    <property type="entry name" value="SAM-dependent_MTases_sf"/>
</dbReference>